<evidence type="ECO:0000256" key="10">
    <source>
        <dbReference type="SAM" id="MobiDB-lite"/>
    </source>
</evidence>
<dbReference type="EMBL" id="SOZI01000101">
    <property type="protein sequence ID" value="TNY19286.1"/>
    <property type="molecule type" value="Genomic_DNA"/>
</dbReference>
<dbReference type="GO" id="GO:0005737">
    <property type="term" value="C:cytoplasm"/>
    <property type="evidence" value="ECO:0007669"/>
    <property type="project" value="TreeGrafter"/>
</dbReference>
<dbReference type="GO" id="GO:0008474">
    <property type="term" value="F:palmitoyl-(protein) hydrolase activity"/>
    <property type="evidence" value="ECO:0007669"/>
    <property type="project" value="UniProtKB-EC"/>
</dbReference>
<keyword evidence="6" id="KW-0276">Fatty acid metabolism</keyword>
<evidence type="ECO:0000259" key="11">
    <source>
        <dbReference type="Pfam" id="PF02230"/>
    </source>
</evidence>
<feature type="compositionally biased region" description="Polar residues" evidence="10">
    <location>
        <begin position="42"/>
        <end position="55"/>
    </location>
</feature>
<organism evidence="12 13">
    <name type="scientific">Rhodotorula diobovata</name>
    <dbReference type="NCBI Taxonomy" id="5288"/>
    <lineage>
        <taxon>Eukaryota</taxon>
        <taxon>Fungi</taxon>
        <taxon>Dikarya</taxon>
        <taxon>Basidiomycota</taxon>
        <taxon>Pucciniomycotina</taxon>
        <taxon>Microbotryomycetes</taxon>
        <taxon>Sporidiobolales</taxon>
        <taxon>Sporidiobolaceae</taxon>
        <taxon>Rhodotorula</taxon>
    </lineage>
</organism>
<evidence type="ECO:0000256" key="1">
    <source>
        <dbReference type="ARBA" id="ARBA00006499"/>
    </source>
</evidence>
<evidence type="ECO:0000256" key="7">
    <source>
        <dbReference type="ARBA" id="ARBA00029392"/>
    </source>
</evidence>
<dbReference type="GO" id="GO:0006631">
    <property type="term" value="P:fatty acid metabolic process"/>
    <property type="evidence" value="ECO:0007669"/>
    <property type="project" value="UniProtKB-KW"/>
</dbReference>
<dbReference type="PANTHER" id="PTHR10655">
    <property type="entry name" value="LYSOPHOSPHOLIPASE-RELATED"/>
    <property type="match status" value="1"/>
</dbReference>
<dbReference type="GO" id="GO:0052689">
    <property type="term" value="F:carboxylic ester hydrolase activity"/>
    <property type="evidence" value="ECO:0007669"/>
    <property type="project" value="UniProtKB-KW"/>
</dbReference>
<keyword evidence="4" id="KW-0719">Serine esterase</keyword>
<feature type="compositionally biased region" description="Low complexity" evidence="10">
    <location>
        <begin position="185"/>
        <end position="195"/>
    </location>
</feature>
<evidence type="ECO:0000256" key="5">
    <source>
        <dbReference type="ARBA" id="ARBA00022801"/>
    </source>
</evidence>
<evidence type="ECO:0000313" key="12">
    <source>
        <dbReference type="EMBL" id="TNY19286.1"/>
    </source>
</evidence>
<comment type="function">
    <text evidence="7">Hydrolyzes fatty acids from S-acylated cysteine residues in proteins with a strong preference for palmitoylated G-alpha proteins over other acyl substrates. Mediates the deacylation of G-alpha proteins such as GPA1 in vivo, but has weak or no activity toward palmitoylated Ras proteins. Has weak lysophospholipase activity in vitro; however such activity may not exist in vivo.</text>
</comment>
<dbReference type="InterPro" id="IPR029058">
    <property type="entry name" value="AB_hydrolase_fold"/>
</dbReference>
<gene>
    <name evidence="12" type="ORF">DMC30DRAFT_13348</name>
</gene>
<dbReference type="InterPro" id="IPR050565">
    <property type="entry name" value="LYPA1-2/EST-like"/>
</dbReference>
<sequence length="579" mass="61920">MPSVTRSAAAQGGVQPDAHRNDSAPATARRTVFAERREAAGQPSTISIDSASGVTSAPIGLGLKTPLSAVRRRSLVPPAEEAGPHAFKVPTATTDPVAPTSSSSDYLQQARASIALGHVGGAADDGTRSSFEAGAAGPPPSIAQAITSFLAAPFRSSRPSSSSPVDPILAIQPSDLRRASFLNTSAGSSSAGGKSPKPHRDPSTFGQGGPALVSLNLVGGRRARRNLRAGVLFLVAVLAMLKVFRLAPFSAPSPTSVSDRLVLSADEVAAVRDQRAKNLWAPPEKGVHVEADGPIDGHEHESTIIFLHGLAQVKNDAFMPGYLHKRFPNTRWVVPLAEKRTVSVFDREEPAWFDVASFPYDYARDRDDEGLYATARRINRLVAQERARLIRAQRHRTGAPKFASPSELDASAEDFGTREERAWGSRRIILAGFSQGAVVSLLVGLTHPVRLGGVVVFSGLLPLREDMAKLTYDLDRRDLPVWWGHGGADDVLTFPDALASLALLSPSAVPDKLNTSVPSTALALAHPRYRLNLTDVTFRWWDAVEHTFCLPELVEVDAWLRDLLPPSSKGDEPLPAIGA</sequence>
<evidence type="ECO:0000256" key="8">
    <source>
        <dbReference type="ARBA" id="ARBA00031195"/>
    </source>
</evidence>
<dbReference type="Pfam" id="PF02230">
    <property type="entry name" value="Abhydrolase_2"/>
    <property type="match status" value="1"/>
</dbReference>
<evidence type="ECO:0000256" key="6">
    <source>
        <dbReference type="ARBA" id="ARBA00022832"/>
    </source>
</evidence>
<reference evidence="12 13" key="1">
    <citation type="submission" date="2019-03" db="EMBL/GenBank/DDBJ databases">
        <title>Rhodosporidium diobovatum UCD-FST 08-225 genome sequencing, assembly, and annotation.</title>
        <authorList>
            <person name="Fakankun I.U."/>
            <person name="Fristensky B."/>
            <person name="Levin D.B."/>
        </authorList>
    </citation>
    <scope>NUCLEOTIDE SEQUENCE [LARGE SCALE GENOMIC DNA]</scope>
    <source>
        <strain evidence="12 13">UCD-FST 08-225</strain>
    </source>
</reference>
<evidence type="ECO:0000256" key="2">
    <source>
        <dbReference type="ARBA" id="ARBA00012423"/>
    </source>
</evidence>
<dbReference type="Proteomes" id="UP000311382">
    <property type="component" value="Unassembled WGS sequence"/>
</dbReference>
<protein>
    <recommendedName>
        <fullName evidence="3">Acyl-protein thioesterase 1</fullName>
        <ecNumber evidence="2">3.1.2.22</ecNumber>
    </recommendedName>
    <alternativeName>
        <fullName evidence="8">Palmitoyl-protein hydrolase</fullName>
    </alternativeName>
</protein>
<accession>A0A5C5FST6</accession>
<dbReference type="EC" id="3.1.2.22" evidence="2"/>
<evidence type="ECO:0000256" key="4">
    <source>
        <dbReference type="ARBA" id="ARBA00022487"/>
    </source>
</evidence>
<evidence type="ECO:0000313" key="13">
    <source>
        <dbReference type="Proteomes" id="UP000311382"/>
    </source>
</evidence>
<evidence type="ECO:0000256" key="9">
    <source>
        <dbReference type="ARBA" id="ARBA00047337"/>
    </source>
</evidence>
<feature type="compositionally biased region" description="Low complexity" evidence="10">
    <location>
        <begin position="89"/>
        <end position="105"/>
    </location>
</feature>
<dbReference type="InterPro" id="IPR003140">
    <property type="entry name" value="PLipase/COase/thioEstase"/>
</dbReference>
<comment type="caution">
    <text evidence="12">The sequence shown here is derived from an EMBL/GenBank/DDBJ whole genome shotgun (WGS) entry which is preliminary data.</text>
</comment>
<dbReference type="PANTHER" id="PTHR10655:SF17">
    <property type="entry name" value="LYSOPHOSPHOLIPASE-LIKE PROTEIN 1"/>
    <property type="match status" value="1"/>
</dbReference>
<feature type="region of interest" description="Disordered" evidence="10">
    <location>
        <begin position="184"/>
        <end position="208"/>
    </location>
</feature>
<feature type="region of interest" description="Disordered" evidence="10">
    <location>
        <begin position="1"/>
        <end position="105"/>
    </location>
</feature>
<dbReference type="OrthoDB" id="2418081at2759"/>
<keyword evidence="6" id="KW-0443">Lipid metabolism</keyword>
<comment type="similarity">
    <text evidence="1">Belongs to the AB hydrolase superfamily. AB hydrolase 2 family.</text>
</comment>
<name>A0A5C5FST6_9BASI</name>
<dbReference type="SUPFAM" id="SSF53474">
    <property type="entry name" value="alpha/beta-Hydrolases"/>
    <property type="match status" value="1"/>
</dbReference>
<dbReference type="STRING" id="5288.A0A5C5FST6"/>
<proteinExistence type="inferred from homology"/>
<evidence type="ECO:0000256" key="3">
    <source>
        <dbReference type="ARBA" id="ARBA00014923"/>
    </source>
</evidence>
<dbReference type="Gene3D" id="3.40.50.1820">
    <property type="entry name" value="alpha/beta hydrolase"/>
    <property type="match status" value="1"/>
</dbReference>
<keyword evidence="13" id="KW-1185">Reference proteome</keyword>
<keyword evidence="5" id="KW-0378">Hydrolase</keyword>
<comment type="catalytic activity">
    <reaction evidence="9">
        <text>S-hexadecanoyl-L-cysteinyl-[protein] + H2O = L-cysteinyl-[protein] + hexadecanoate + H(+)</text>
        <dbReference type="Rhea" id="RHEA:19233"/>
        <dbReference type="Rhea" id="RHEA-COMP:10131"/>
        <dbReference type="Rhea" id="RHEA-COMP:11032"/>
        <dbReference type="ChEBI" id="CHEBI:7896"/>
        <dbReference type="ChEBI" id="CHEBI:15377"/>
        <dbReference type="ChEBI" id="CHEBI:15378"/>
        <dbReference type="ChEBI" id="CHEBI:29950"/>
        <dbReference type="ChEBI" id="CHEBI:74151"/>
        <dbReference type="EC" id="3.1.2.22"/>
    </reaction>
</comment>
<dbReference type="AlphaFoldDB" id="A0A5C5FST6"/>
<feature type="domain" description="Phospholipase/carboxylesterase/thioesterase" evidence="11">
    <location>
        <begin position="298"/>
        <end position="493"/>
    </location>
</feature>